<proteinExistence type="predicted"/>
<evidence type="ECO:0000313" key="4">
    <source>
        <dbReference type="Proteomes" id="UP000568050"/>
    </source>
</evidence>
<evidence type="ECO:0000313" key="3">
    <source>
        <dbReference type="EMBL" id="MBB3022211.1"/>
    </source>
</evidence>
<dbReference type="EMBL" id="JACHWP010000001">
    <property type="protein sequence ID" value="MBB3022211.1"/>
    <property type="molecule type" value="Genomic_DNA"/>
</dbReference>
<keyword evidence="2" id="KW-0732">Signal</keyword>
<reference evidence="3 4" key="1">
    <citation type="submission" date="2020-08" db="EMBL/GenBank/DDBJ databases">
        <title>Sequencing the genomes of 1000 actinobacteria strains.</title>
        <authorList>
            <person name="Klenk H.-P."/>
        </authorList>
    </citation>
    <scope>NUCLEOTIDE SEQUENCE [LARGE SCALE GENOMIC DNA]</scope>
    <source>
        <strain evidence="3 4">DSM 23040</strain>
    </source>
</reference>
<dbReference type="Proteomes" id="UP000568050">
    <property type="component" value="Unassembled WGS sequence"/>
</dbReference>
<evidence type="ECO:0000256" key="1">
    <source>
        <dbReference type="SAM" id="MobiDB-lite"/>
    </source>
</evidence>
<feature type="signal peptide" evidence="2">
    <location>
        <begin position="1"/>
        <end position="26"/>
    </location>
</feature>
<dbReference type="AlphaFoldDB" id="A0A839QW39"/>
<protein>
    <recommendedName>
        <fullName evidence="5">Superoxide dismutase</fullName>
    </recommendedName>
</protein>
<sequence length="126" mass="13258">MNIHRTTIRMSAAVGAALLTLGLAGCNGMMNPEDFPEDGPTRTATSNPQDVTADDFGHSWNLDVDHGTVSCEKNGKGDPVLRFTAPDGTEYALNSVDENADLPPIGDISDGSIGTLRTFAFTVCDA</sequence>
<feature type="chain" id="PRO_5032645147" description="Superoxide dismutase" evidence="2">
    <location>
        <begin position="27"/>
        <end position="126"/>
    </location>
</feature>
<gene>
    <name evidence="3" type="ORF">FHX50_000459</name>
</gene>
<organism evidence="3 4">
    <name type="scientific">Helcobacillus massiliensis</name>
    <dbReference type="NCBI Taxonomy" id="521392"/>
    <lineage>
        <taxon>Bacteria</taxon>
        <taxon>Bacillati</taxon>
        <taxon>Actinomycetota</taxon>
        <taxon>Actinomycetes</taxon>
        <taxon>Micrococcales</taxon>
        <taxon>Dermabacteraceae</taxon>
        <taxon>Helcobacillus</taxon>
    </lineage>
</organism>
<evidence type="ECO:0000256" key="2">
    <source>
        <dbReference type="SAM" id="SignalP"/>
    </source>
</evidence>
<name>A0A839QW39_9MICO</name>
<comment type="caution">
    <text evidence="3">The sequence shown here is derived from an EMBL/GenBank/DDBJ whole genome shotgun (WGS) entry which is preliminary data.</text>
</comment>
<keyword evidence="4" id="KW-1185">Reference proteome</keyword>
<evidence type="ECO:0008006" key="5">
    <source>
        <dbReference type="Google" id="ProtNLM"/>
    </source>
</evidence>
<dbReference type="PROSITE" id="PS51257">
    <property type="entry name" value="PROKAR_LIPOPROTEIN"/>
    <property type="match status" value="1"/>
</dbReference>
<accession>A0A839QW39</accession>
<feature type="region of interest" description="Disordered" evidence="1">
    <location>
        <begin position="30"/>
        <end position="56"/>
    </location>
</feature>
<dbReference type="RefSeq" id="WP_034375247.1">
    <property type="nucleotide sequence ID" value="NZ_CBCSFZ010000008.1"/>
</dbReference>